<dbReference type="EMBL" id="JADFUA010000008">
    <property type="protein sequence ID" value="MBE9610240.1"/>
    <property type="molecule type" value="Genomic_DNA"/>
</dbReference>
<sequence>MSDRAACLPSSLACYDKLWARLWWHLPLNILCLALGVAIALIAPQLAADTPQPAIWIFVLLFGGLGAAGLWVSLKTWRNRHQPRLAADEHSIFLAKLGHRLPWTVVEEIDAKEFDVNGIMQLQLVITLTAETAAPRLPRFLGSCTYKRSKHQVRFGSTGFRNLSNRGAVSMLAHLWLNVQECMP</sequence>
<dbReference type="Proteomes" id="UP000604481">
    <property type="component" value="Unassembled WGS sequence"/>
</dbReference>
<gene>
    <name evidence="2" type="ORF">INR99_12895</name>
</gene>
<keyword evidence="3" id="KW-1185">Reference proteome</keyword>
<keyword evidence="1" id="KW-0812">Transmembrane</keyword>
<evidence type="ECO:0000256" key="1">
    <source>
        <dbReference type="SAM" id="Phobius"/>
    </source>
</evidence>
<comment type="caution">
    <text evidence="2">The sequence shown here is derived from an EMBL/GenBank/DDBJ whole genome shotgun (WGS) entry which is preliminary data.</text>
</comment>
<reference evidence="2 3" key="1">
    <citation type="submission" date="2020-10" db="EMBL/GenBank/DDBJ databases">
        <title>The genome sequence of Chitinilyticum litopenaei 4Y14.</title>
        <authorList>
            <person name="Liu Y."/>
        </authorList>
    </citation>
    <scope>NUCLEOTIDE SEQUENCE [LARGE SCALE GENOMIC DNA]</scope>
    <source>
        <strain evidence="2 3">4Y14</strain>
    </source>
</reference>
<evidence type="ECO:0000313" key="3">
    <source>
        <dbReference type="Proteomes" id="UP000604481"/>
    </source>
</evidence>
<evidence type="ECO:0000313" key="2">
    <source>
        <dbReference type="EMBL" id="MBE9610240.1"/>
    </source>
</evidence>
<name>A0A8J7FJ19_9NEIS</name>
<protein>
    <submittedName>
        <fullName evidence="2">Uncharacterized protein</fullName>
    </submittedName>
</protein>
<feature type="transmembrane region" description="Helical" evidence="1">
    <location>
        <begin position="26"/>
        <end position="48"/>
    </location>
</feature>
<keyword evidence="1" id="KW-0472">Membrane</keyword>
<proteinExistence type="predicted"/>
<keyword evidence="1" id="KW-1133">Transmembrane helix</keyword>
<organism evidence="2 3">
    <name type="scientific">Chitinilyticum piscinae</name>
    <dbReference type="NCBI Taxonomy" id="2866724"/>
    <lineage>
        <taxon>Bacteria</taxon>
        <taxon>Pseudomonadati</taxon>
        <taxon>Pseudomonadota</taxon>
        <taxon>Betaproteobacteria</taxon>
        <taxon>Neisseriales</taxon>
        <taxon>Chitinibacteraceae</taxon>
        <taxon>Chitinilyticum</taxon>
    </lineage>
</organism>
<dbReference type="AlphaFoldDB" id="A0A8J7FJ19"/>
<dbReference type="RefSeq" id="WP_194116771.1">
    <property type="nucleotide sequence ID" value="NZ_JADFUA010000008.1"/>
</dbReference>
<feature type="transmembrane region" description="Helical" evidence="1">
    <location>
        <begin position="54"/>
        <end position="74"/>
    </location>
</feature>
<accession>A0A8J7FJ19</accession>